<feature type="chain" id="PRO_5046137549" evidence="2">
    <location>
        <begin position="18"/>
        <end position="284"/>
    </location>
</feature>
<dbReference type="EMBL" id="OU015568">
    <property type="protein sequence ID" value="CAG5090468.1"/>
    <property type="molecule type" value="Genomic_DNA"/>
</dbReference>
<keyword evidence="1" id="KW-1133">Transmembrane helix</keyword>
<reference evidence="3 4" key="1">
    <citation type="submission" date="2021-04" db="EMBL/GenBank/DDBJ databases">
        <authorList>
            <person name="Bliznina A."/>
        </authorList>
    </citation>
    <scope>NUCLEOTIDE SEQUENCE [LARGE SCALE GENOMIC DNA]</scope>
</reference>
<feature type="signal peptide" evidence="2">
    <location>
        <begin position="1"/>
        <end position="17"/>
    </location>
</feature>
<keyword evidence="2" id="KW-0732">Signal</keyword>
<gene>
    <name evidence="3" type="ORF">OKIOD_LOCUS4172</name>
</gene>
<dbReference type="Proteomes" id="UP001158576">
    <property type="component" value="Chromosome PAR"/>
</dbReference>
<accession>A0ABN7S718</accession>
<name>A0ABN7S718_OIKDI</name>
<keyword evidence="1" id="KW-0472">Membrane</keyword>
<evidence type="ECO:0000313" key="4">
    <source>
        <dbReference type="Proteomes" id="UP001158576"/>
    </source>
</evidence>
<evidence type="ECO:0000256" key="2">
    <source>
        <dbReference type="SAM" id="SignalP"/>
    </source>
</evidence>
<feature type="transmembrane region" description="Helical" evidence="1">
    <location>
        <begin position="236"/>
        <end position="260"/>
    </location>
</feature>
<organism evidence="3 4">
    <name type="scientific">Oikopleura dioica</name>
    <name type="common">Tunicate</name>
    <dbReference type="NCBI Taxonomy" id="34765"/>
    <lineage>
        <taxon>Eukaryota</taxon>
        <taxon>Metazoa</taxon>
        <taxon>Chordata</taxon>
        <taxon>Tunicata</taxon>
        <taxon>Appendicularia</taxon>
        <taxon>Copelata</taxon>
        <taxon>Oikopleuridae</taxon>
        <taxon>Oikopleura</taxon>
    </lineage>
</organism>
<keyword evidence="1" id="KW-0812">Transmembrane</keyword>
<proteinExistence type="predicted"/>
<evidence type="ECO:0000313" key="3">
    <source>
        <dbReference type="EMBL" id="CAG5090468.1"/>
    </source>
</evidence>
<sequence>MRGISTTSLFLLIFSYAQEITVVDKIFSSDVNCEATEGCDPENDPKHPQRVAICKAYVPHEESTDLTFYFDGQRRNSAADMVCENNNNRTVCEVSLTLTEPITRDMHQSEVKCVYADERDDIERESTAKLNVLHPPTVLMTGDQRMFKDENVLNCTASGYPTPIIGVNSLVQKEISKSYKGESLDVTDGIAIIPKETKWDQVIVCYAQNGINAVAEKRKESIVSATYSDLFLPHFFVRYMLIMYFFFFGASAIILIYCYYEMQRPDKRFGTVARGGLSTKPLIN</sequence>
<evidence type="ECO:0000256" key="1">
    <source>
        <dbReference type="SAM" id="Phobius"/>
    </source>
</evidence>
<keyword evidence="4" id="KW-1185">Reference proteome</keyword>
<protein>
    <submittedName>
        <fullName evidence="3">Oidioi.mRNA.OKI2018_I69.PAR.g12614.t1.cds</fullName>
    </submittedName>
</protein>